<comment type="caution">
    <text evidence="1">The sequence shown here is derived from an EMBL/GenBank/DDBJ whole genome shotgun (WGS) entry which is preliminary data.</text>
</comment>
<proteinExistence type="predicted"/>
<reference evidence="1" key="1">
    <citation type="submission" date="2021-02" db="EMBL/GenBank/DDBJ databases">
        <authorList>
            <person name="Dougan E. K."/>
            <person name="Rhodes N."/>
            <person name="Thang M."/>
            <person name="Chan C."/>
        </authorList>
    </citation>
    <scope>NUCLEOTIDE SEQUENCE</scope>
</reference>
<feature type="non-terminal residue" evidence="1">
    <location>
        <position position="1"/>
    </location>
</feature>
<dbReference type="EMBL" id="CAJNNV010025309">
    <property type="protein sequence ID" value="CAE8613785.1"/>
    <property type="molecule type" value="Genomic_DNA"/>
</dbReference>
<dbReference type="Proteomes" id="UP000654075">
    <property type="component" value="Unassembled WGS sequence"/>
</dbReference>
<organism evidence="1 2">
    <name type="scientific">Polarella glacialis</name>
    <name type="common">Dinoflagellate</name>
    <dbReference type="NCBI Taxonomy" id="89957"/>
    <lineage>
        <taxon>Eukaryota</taxon>
        <taxon>Sar</taxon>
        <taxon>Alveolata</taxon>
        <taxon>Dinophyceae</taxon>
        <taxon>Suessiales</taxon>
        <taxon>Suessiaceae</taxon>
        <taxon>Polarella</taxon>
    </lineage>
</organism>
<evidence type="ECO:0000313" key="2">
    <source>
        <dbReference type="Proteomes" id="UP000654075"/>
    </source>
</evidence>
<keyword evidence="2" id="KW-1185">Reference proteome</keyword>
<sequence>MSAERELASLQELVLKQNSARGSLHGAVERQDASGIRAVLATGGRSLLLPVEVGWAERCLEALGCDDLSLEVHEEEQAVDLELLRAQHAEQRLDAEQRAWEEVEQAIRAEDLGQLLRVLQLRQGTLSPEKVMAAQRKIPGMR</sequence>
<protein>
    <submittedName>
        <fullName evidence="1">Uncharacterized protein</fullName>
    </submittedName>
</protein>
<accession>A0A813FHV4</accession>
<name>A0A813FHV4_POLGL</name>
<gene>
    <name evidence="1" type="ORF">PGLA1383_LOCUS31529</name>
</gene>
<dbReference type="AlphaFoldDB" id="A0A813FHV4"/>
<evidence type="ECO:0000313" key="1">
    <source>
        <dbReference type="EMBL" id="CAE8613785.1"/>
    </source>
</evidence>